<keyword evidence="5 6" id="KW-0472">Membrane</keyword>
<evidence type="ECO:0000256" key="2">
    <source>
        <dbReference type="ARBA" id="ARBA00022448"/>
    </source>
</evidence>
<organism evidence="7">
    <name type="scientific">marine sediment metagenome</name>
    <dbReference type="NCBI Taxonomy" id="412755"/>
    <lineage>
        <taxon>unclassified sequences</taxon>
        <taxon>metagenomes</taxon>
        <taxon>ecological metagenomes</taxon>
    </lineage>
</organism>
<dbReference type="AlphaFoldDB" id="A0A0F9N7W0"/>
<keyword evidence="2" id="KW-0813">Transport</keyword>
<evidence type="ECO:0000256" key="5">
    <source>
        <dbReference type="ARBA" id="ARBA00023136"/>
    </source>
</evidence>
<feature type="transmembrane region" description="Helical" evidence="6">
    <location>
        <begin position="88"/>
        <end position="112"/>
    </location>
</feature>
<proteinExistence type="predicted"/>
<feature type="transmembrane region" description="Helical" evidence="6">
    <location>
        <begin position="37"/>
        <end position="56"/>
    </location>
</feature>
<gene>
    <name evidence="7" type="ORF">LCGC14_1061740</name>
</gene>
<keyword evidence="3 6" id="KW-0812">Transmembrane</keyword>
<dbReference type="GO" id="GO:0005315">
    <property type="term" value="F:phosphate transmembrane transporter activity"/>
    <property type="evidence" value="ECO:0007669"/>
    <property type="project" value="InterPro"/>
</dbReference>
<feature type="transmembrane region" description="Helical" evidence="6">
    <location>
        <begin position="6"/>
        <end position="25"/>
    </location>
</feature>
<dbReference type="InterPro" id="IPR001204">
    <property type="entry name" value="Phos_transporter"/>
</dbReference>
<evidence type="ECO:0000313" key="7">
    <source>
        <dbReference type="EMBL" id="KKN07937.1"/>
    </source>
</evidence>
<protein>
    <recommendedName>
        <fullName evidence="8">Inorganic phosphate transporter</fullName>
    </recommendedName>
</protein>
<dbReference type="GO" id="GO:0035435">
    <property type="term" value="P:phosphate ion transmembrane transport"/>
    <property type="evidence" value="ECO:0007669"/>
    <property type="project" value="TreeGrafter"/>
</dbReference>
<sequence length="115" mass="12641">LVVVCGIFAFFGLFIAGRYVIRNLASQMTDTRPSDGFIIQLASALILMFTTVIYSVPISHSHVIVFCIIGMNIAQKKEVNYSGLGKMALFWVVTFPMAALLAGLIYTGFISFGMY</sequence>
<accession>A0A0F9N7W0</accession>
<evidence type="ECO:0000256" key="6">
    <source>
        <dbReference type="SAM" id="Phobius"/>
    </source>
</evidence>
<dbReference type="EMBL" id="LAZR01004512">
    <property type="protein sequence ID" value="KKN07937.1"/>
    <property type="molecule type" value="Genomic_DNA"/>
</dbReference>
<dbReference type="PANTHER" id="PTHR11101">
    <property type="entry name" value="PHOSPHATE TRANSPORTER"/>
    <property type="match status" value="1"/>
</dbReference>
<dbReference type="Pfam" id="PF01384">
    <property type="entry name" value="PHO4"/>
    <property type="match status" value="1"/>
</dbReference>
<evidence type="ECO:0000256" key="4">
    <source>
        <dbReference type="ARBA" id="ARBA00022989"/>
    </source>
</evidence>
<dbReference type="PANTHER" id="PTHR11101:SF80">
    <property type="entry name" value="PHOSPHATE TRANSPORTER"/>
    <property type="match status" value="1"/>
</dbReference>
<name>A0A0F9N7W0_9ZZZZ</name>
<evidence type="ECO:0008006" key="8">
    <source>
        <dbReference type="Google" id="ProtNLM"/>
    </source>
</evidence>
<reference evidence="7" key="1">
    <citation type="journal article" date="2015" name="Nature">
        <title>Complex archaea that bridge the gap between prokaryotes and eukaryotes.</title>
        <authorList>
            <person name="Spang A."/>
            <person name="Saw J.H."/>
            <person name="Jorgensen S.L."/>
            <person name="Zaremba-Niedzwiedzka K."/>
            <person name="Martijn J."/>
            <person name="Lind A.E."/>
            <person name="van Eijk R."/>
            <person name="Schleper C."/>
            <person name="Guy L."/>
            <person name="Ettema T.J."/>
        </authorList>
    </citation>
    <scope>NUCLEOTIDE SEQUENCE</scope>
</reference>
<feature type="non-terminal residue" evidence="7">
    <location>
        <position position="1"/>
    </location>
</feature>
<keyword evidence="4 6" id="KW-1133">Transmembrane helix</keyword>
<dbReference type="GO" id="GO:0016020">
    <property type="term" value="C:membrane"/>
    <property type="evidence" value="ECO:0007669"/>
    <property type="project" value="UniProtKB-SubCell"/>
</dbReference>
<comment type="subcellular location">
    <subcellularLocation>
        <location evidence="1">Membrane</location>
        <topology evidence="1">Multi-pass membrane protein</topology>
    </subcellularLocation>
</comment>
<comment type="caution">
    <text evidence="7">The sequence shown here is derived from an EMBL/GenBank/DDBJ whole genome shotgun (WGS) entry which is preliminary data.</text>
</comment>
<evidence type="ECO:0000256" key="3">
    <source>
        <dbReference type="ARBA" id="ARBA00022692"/>
    </source>
</evidence>
<evidence type="ECO:0000256" key="1">
    <source>
        <dbReference type="ARBA" id="ARBA00004141"/>
    </source>
</evidence>